<dbReference type="GO" id="GO:0003677">
    <property type="term" value="F:DNA binding"/>
    <property type="evidence" value="ECO:0007669"/>
    <property type="project" value="UniProtKB-KW"/>
</dbReference>
<evidence type="ECO:0000313" key="11">
    <source>
        <dbReference type="EMBL" id="KAL3396891.1"/>
    </source>
</evidence>
<reference evidence="11 12" key="1">
    <citation type="journal article" date="2024" name="bioRxiv">
        <title>A reference genome for Trichogramma kaykai: A tiny desert-dwelling parasitoid wasp with competing sex-ratio distorters.</title>
        <authorList>
            <person name="Culotta J."/>
            <person name="Lindsey A.R."/>
        </authorList>
    </citation>
    <scope>NUCLEOTIDE SEQUENCE [LARGE SCALE GENOMIC DNA]</scope>
    <source>
        <strain evidence="11 12">KSX58</strain>
    </source>
</reference>
<dbReference type="GO" id="GO:0008270">
    <property type="term" value="F:zinc ion binding"/>
    <property type="evidence" value="ECO:0007669"/>
    <property type="project" value="UniProtKB-KW"/>
</dbReference>
<dbReference type="InterPro" id="IPR050589">
    <property type="entry name" value="Ikaros_C2H2-ZF"/>
</dbReference>
<evidence type="ECO:0000256" key="3">
    <source>
        <dbReference type="ARBA" id="ARBA00022737"/>
    </source>
</evidence>
<evidence type="ECO:0000256" key="9">
    <source>
        <dbReference type="SAM" id="MobiDB-lite"/>
    </source>
</evidence>
<evidence type="ECO:0000259" key="10">
    <source>
        <dbReference type="PROSITE" id="PS50157"/>
    </source>
</evidence>
<name>A0ABD2WUY8_9HYME</name>
<comment type="caution">
    <text evidence="11">The sequence shown here is derived from an EMBL/GenBank/DDBJ whole genome shotgun (WGS) entry which is preliminary data.</text>
</comment>
<dbReference type="FunFam" id="3.30.160.60:FF:000110">
    <property type="entry name" value="Zinc finger protein-like"/>
    <property type="match status" value="1"/>
</dbReference>
<accession>A0ABD2WUY8</accession>
<dbReference type="Proteomes" id="UP001627154">
    <property type="component" value="Unassembled WGS sequence"/>
</dbReference>
<gene>
    <name evidence="11" type="ORF">TKK_009262</name>
</gene>
<dbReference type="AlphaFoldDB" id="A0ABD2WUY8"/>
<dbReference type="InterPro" id="IPR036236">
    <property type="entry name" value="Znf_C2H2_sf"/>
</dbReference>
<feature type="domain" description="C2H2-type" evidence="10">
    <location>
        <begin position="33"/>
        <end position="61"/>
    </location>
</feature>
<evidence type="ECO:0000256" key="4">
    <source>
        <dbReference type="ARBA" id="ARBA00022771"/>
    </source>
</evidence>
<dbReference type="Pfam" id="PF00096">
    <property type="entry name" value="zf-C2H2"/>
    <property type="match status" value="2"/>
</dbReference>
<evidence type="ECO:0000256" key="2">
    <source>
        <dbReference type="ARBA" id="ARBA00022723"/>
    </source>
</evidence>
<evidence type="ECO:0000256" key="8">
    <source>
        <dbReference type="PROSITE-ProRule" id="PRU00042"/>
    </source>
</evidence>
<dbReference type="InterPro" id="IPR013087">
    <property type="entry name" value="Znf_C2H2_type"/>
</dbReference>
<keyword evidence="6" id="KW-0238">DNA-binding</keyword>
<sequence>MKRMMKSSEDTVRVKEEPNDTLTNAVHNQSKPFECEICHKSFGQKGYLNKHIKMVHDSRKPFECEICSKSFGRKHYLEYHIDTVHNQVECKKRDIYWDAIEMDGKDEFEKARPEI</sequence>
<feature type="domain" description="C2H2-type" evidence="10">
    <location>
        <begin position="62"/>
        <end position="85"/>
    </location>
</feature>
<evidence type="ECO:0000256" key="6">
    <source>
        <dbReference type="ARBA" id="ARBA00023125"/>
    </source>
</evidence>
<keyword evidence="7" id="KW-0539">Nucleus</keyword>
<keyword evidence="4 8" id="KW-0863">Zinc-finger</keyword>
<dbReference type="PANTHER" id="PTHR24404:SF114">
    <property type="entry name" value="KLUMPFUSS, ISOFORM B-RELATED"/>
    <property type="match status" value="1"/>
</dbReference>
<feature type="region of interest" description="Disordered" evidence="9">
    <location>
        <begin position="1"/>
        <end position="20"/>
    </location>
</feature>
<evidence type="ECO:0000313" key="12">
    <source>
        <dbReference type="Proteomes" id="UP001627154"/>
    </source>
</evidence>
<keyword evidence="5" id="KW-0862">Zinc</keyword>
<dbReference type="PROSITE" id="PS00028">
    <property type="entry name" value="ZINC_FINGER_C2H2_1"/>
    <property type="match status" value="2"/>
</dbReference>
<dbReference type="GO" id="GO:0005634">
    <property type="term" value="C:nucleus"/>
    <property type="evidence" value="ECO:0007669"/>
    <property type="project" value="UniProtKB-SubCell"/>
</dbReference>
<proteinExistence type="predicted"/>
<dbReference type="FunFam" id="3.30.160.60:FF:000100">
    <property type="entry name" value="Zinc finger 45-like"/>
    <property type="match status" value="1"/>
</dbReference>
<dbReference type="PANTHER" id="PTHR24404">
    <property type="entry name" value="ZINC FINGER PROTEIN"/>
    <property type="match status" value="1"/>
</dbReference>
<keyword evidence="3" id="KW-0677">Repeat</keyword>
<dbReference type="PROSITE" id="PS50157">
    <property type="entry name" value="ZINC_FINGER_C2H2_2"/>
    <property type="match status" value="2"/>
</dbReference>
<dbReference type="SUPFAM" id="SSF57667">
    <property type="entry name" value="beta-beta-alpha zinc fingers"/>
    <property type="match status" value="1"/>
</dbReference>
<evidence type="ECO:0000256" key="1">
    <source>
        <dbReference type="ARBA" id="ARBA00004123"/>
    </source>
</evidence>
<organism evidence="11 12">
    <name type="scientific">Trichogramma kaykai</name>
    <dbReference type="NCBI Taxonomy" id="54128"/>
    <lineage>
        <taxon>Eukaryota</taxon>
        <taxon>Metazoa</taxon>
        <taxon>Ecdysozoa</taxon>
        <taxon>Arthropoda</taxon>
        <taxon>Hexapoda</taxon>
        <taxon>Insecta</taxon>
        <taxon>Pterygota</taxon>
        <taxon>Neoptera</taxon>
        <taxon>Endopterygota</taxon>
        <taxon>Hymenoptera</taxon>
        <taxon>Apocrita</taxon>
        <taxon>Proctotrupomorpha</taxon>
        <taxon>Chalcidoidea</taxon>
        <taxon>Trichogrammatidae</taxon>
        <taxon>Trichogramma</taxon>
    </lineage>
</organism>
<evidence type="ECO:0000256" key="5">
    <source>
        <dbReference type="ARBA" id="ARBA00022833"/>
    </source>
</evidence>
<dbReference type="SMART" id="SM00355">
    <property type="entry name" value="ZnF_C2H2"/>
    <property type="match status" value="2"/>
</dbReference>
<keyword evidence="12" id="KW-1185">Reference proteome</keyword>
<keyword evidence="2" id="KW-0479">Metal-binding</keyword>
<dbReference type="Gene3D" id="3.30.160.60">
    <property type="entry name" value="Classic Zinc Finger"/>
    <property type="match status" value="2"/>
</dbReference>
<evidence type="ECO:0000256" key="7">
    <source>
        <dbReference type="ARBA" id="ARBA00023242"/>
    </source>
</evidence>
<comment type="subcellular location">
    <subcellularLocation>
        <location evidence="1">Nucleus</location>
    </subcellularLocation>
</comment>
<feature type="compositionally biased region" description="Basic and acidic residues" evidence="9">
    <location>
        <begin position="1"/>
        <end position="18"/>
    </location>
</feature>
<protein>
    <recommendedName>
        <fullName evidence="10">C2H2-type domain-containing protein</fullName>
    </recommendedName>
</protein>
<dbReference type="EMBL" id="JBJJXI010000068">
    <property type="protein sequence ID" value="KAL3396891.1"/>
    <property type="molecule type" value="Genomic_DNA"/>
</dbReference>